<evidence type="ECO:0000256" key="2">
    <source>
        <dbReference type="ARBA" id="ARBA00009509"/>
    </source>
</evidence>
<dbReference type="OrthoDB" id="9807026at2"/>
<evidence type="ECO:0000256" key="6">
    <source>
        <dbReference type="ARBA" id="ARBA00023237"/>
    </source>
</evidence>
<keyword evidence="8" id="KW-0812">Transmembrane</keyword>
<keyword evidence="6 8" id="KW-0998">Cell outer membrane</keyword>
<evidence type="ECO:0000256" key="3">
    <source>
        <dbReference type="ARBA" id="ARBA00022729"/>
    </source>
</evidence>
<name>A0A1R4G0N0_BREDI</name>
<sequence length="240" mass="25831">MRIRSLAALAGAALLLAACGQQELYGGLTERDANEMVAVLKAQGLDASKTRDGDNWVLKADRGDFSRAVALLHDRGYPRQNFASMGEVFQKEGFVSSPMEQRMRMMYALQQELGQTISSIDGVVQARVHIAVPESDPLAQEKPPSSASVFIKHRPDYDISAQTGSIKALVVNSIEGLPYDKVTVVAFPASEVLTQPQAPAVTQLSLPLGVLILGAAGLGIYGLYRRPKPRAKADVKRGEA</sequence>
<evidence type="ECO:0000313" key="11">
    <source>
        <dbReference type="Proteomes" id="UP000195766"/>
    </source>
</evidence>
<evidence type="ECO:0000313" key="10">
    <source>
        <dbReference type="EMBL" id="SJM61681.1"/>
    </source>
</evidence>
<comment type="subcellular location">
    <subcellularLocation>
        <location evidence="1">Cell outer membrane</location>
        <topology evidence="1">Lipid-anchor</topology>
    </subcellularLocation>
</comment>
<comment type="similarity">
    <text evidence="2 8">Belongs to the YscJ lipoprotein family.</text>
</comment>
<dbReference type="InterPro" id="IPR043427">
    <property type="entry name" value="YscJ/FliF"/>
</dbReference>
<dbReference type="InterPro" id="IPR003282">
    <property type="entry name" value="T3SS_SctJ"/>
</dbReference>
<keyword evidence="3 8" id="KW-0732">Signal</keyword>
<keyword evidence="5 8" id="KW-0564">Palmitate</keyword>
<feature type="domain" description="Flagellar M-ring N-terminal" evidence="9">
    <location>
        <begin position="22"/>
        <end position="185"/>
    </location>
</feature>
<dbReference type="Gene3D" id="3.30.300.30">
    <property type="match status" value="1"/>
</dbReference>
<dbReference type="GO" id="GO:0009306">
    <property type="term" value="P:protein secretion"/>
    <property type="evidence" value="ECO:0007669"/>
    <property type="project" value="InterPro"/>
</dbReference>
<dbReference type="PROSITE" id="PS51257">
    <property type="entry name" value="PROKAR_LIPOPROTEIN"/>
    <property type="match status" value="1"/>
</dbReference>
<keyword evidence="8" id="KW-1133">Transmembrane helix</keyword>
<dbReference type="Gene3D" id="3.30.70.1530">
    <property type="entry name" value="Hypothetical protein rpa1041"/>
    <property type="match status" value="1"/>
</dbReference>
<evidence type="ECO:0000256" key="4">
    <source>
        <dbReference type="ARBA" id="ARBA00023136"/>
    </source>
</evidence>
<reference evidence="10 11" key="1">
    <citation type="submission" date="2017-02" db="EMBL/GenBank/DDBJ databases">
        <authorList>
            <person name="Peterson S.W."/>
        </authorList>
    </citation>
    <scope>NUCLEOTIDE SEQUENCE [LARGE SCALE GENOMIC DNA]</scope>
    <source>
        <strain evidence="10 11">3F5N</strain>
    </source>
</reference>
<dbReference type="PRINTS" id="PR01338">
    <property type="entry name" value="TYPE3OMKPROT"/>
</dbReference>
<dbReference type="PANTHER" id="PTHR30046">
    <property type="entry name" value="FLAGELLAR M-RING PROTEIN"/>
    <property type="match status" value="1"/>
</dbReference>
<feature type="signal peptide" evidence="8">
    <location>
        <begin position="1"/>
        <end position="17"/>
    </location>
</feature>
<dbReference type="RefSeq" id="WP_087140537.1">
    <property type="nucleotide sequence ID" value="NZ_FUIE01000045.1"/>
</dbReference>
<accession>A0A1R4G0N0</accession>
<organism evidence="10 11">
    <name type="scientific">Brevundimonas diminuta 3F5N</name>
    <dbReference type="NCBI Taxonomy" id="1255603"/>
    <lineage>
        <taxon>Bacteria</taxon>
        <taxon>Pseudomonadati</taxon>
        <taxon>Pseudomonadota</taxon>
        <taxon>Alphaproteobacteria</taxon>
        <taxon>Caulobacterales</taxon>
        <taxon>Caulobacteraceae</taxon>
        <taxon>Brevundimonas</taxon>
    </lineage>
</organism>
<dbReference type="PANTHER" id="PTHR30046:SF2">
    <property type="entry name" value="YOP PROTEINS TRANSLOCATION LIPOPROTEIN J"/>
    <property type="match status" value="1"/>
</dbReference>
<dbReference type="Proteomes" id="UP000195766">
    <property type="component" value="Unassembled WGS sequence"/>
</dbReference>
<dbReference type="AlphaFoldDB" id="A0A1R4G0N0"/>
<feature type="chain" id="PRO_5011808974" description="Lipoprotein" evidence="8">
    <location>
        <begin position="18"/>
        <end position="240"/>
    </location>
</feature>
<evidence type="ECO:0000256" key="1">
    <source>
        <dbReference type="ARBA" id="ARBA00004459"/>
    </source>
</evidence>
<evidence type="ECO:0000259" key="9">
    <source>
        <dbReference type="Pfam" id="PF01514"/>
    </source>
</evidence>
<keyword evidence="4 8" id="KW-0472">Membrane</keyword>
<protein>
    <recommendedName>
        <fullName evidence="8">Lipoprotein</fullName>
    </recommendedName>
</protein>
<dbReference type="GO" id="GO:0009279">
    <property type="term" value="C:cell outer membrane"/>
    <property type="evidence" value="ECO:0007669"/>
    <property type="project" value="UniProtKB-SubCell"/>
</dbReference>
<proteinExistence type="inferred from homology"/>
<dbReference type="InterPro" id="IPR045851">
    <property type="entry name" value="AMP-bd_C_sf"/>
</dbReference>
<dbReference type="NCBIfam" id="TIGR02544">
    <property type="entry name" value="III_secr_YscJ"/>
    <property type="match status" value="1"/>
</dbReference>
<keyword evidence="7 8" id="KW-0449">Lipoprotein</keyword>
<evidence type="ECO:0000256" key="7">
    <source>
        <dbReference type="ARBA" id="ARBA00023288"/>
    </source>
</evidence>
<gene>
    <name evidence="10" type="ORF">FM111_08430</name>
</gene>
<dbReference type="InterPro" id="IPR006182">
    <property type="entry name" value="FliF_N_dom"/>
</dbReference>
<evidence type="ECO:0000256" key="5">
    <source>
        <dbReference type="ARBA" id="ARBA00023139"/>
    </source>
</evidence>
<feature type="transmembrane region" description="Helical" evidence="8">
    <location>
        <begin position="204"/>
        <end position="224"/>
    </location>
</feature>
<dbReference type="Pfam" id="PF01514">
    <property type="entry name" value="YscJ_FliF"/>
    <property type="match status" value="1"/>
</dbReference>
<dbReference type="EMBL" id="FUIE01000045">
    <property type="protein sequence ID" value="SJM61681.1"/>
    <property type="molecule type" value="Genomic_DNA"/>
</dbReference>
<evidence type="ECO:0000256" key="8">
    <source>
        <dbReference type="RuleBase" id="RU364102"/>
    </source>
</evidence>